<dbReference type="PANTHER" id="PTHR46008">
    <property type="entry name" value="LEAF RUST 10 DISEASE-RESISTANCE LOCUS RECEPTOR-LIKE PROTEIN KINASE-LIKE 1.4"/>
    <property type="match status" value="1"/>
</dbReference>
<accession>A0ABD1GAQ5</accession>
<evidence type="ECO:0000256" key="1">
    <source>
        <dbReference type="ARBA" id="ARBA00022741"/>
    </source>
</evidence>
<feature type="domain" description="Protein kinase" evidence="5">
    <location>
        <begin position="316"/>
        <end position="594"/>
    </location>
</feature>
<dbReference type="Pfam" id="PF07714">
    <property type="entry name" value="PK_Tyr_Ser-Thr"/>
    <property type="match status" value="1"/>
</dbReference>
<evidence type="ECO:0000313" key="6">
    <source>
        <dbReference type="EMBL" id="KAL1541213.1"/>
    </source>
</evidence>
<dbReference type="Gene3D" id="2.10.25.10">
    <property type="entry name" value="Laminin"/>
    <property type="match status" value="1"/>
</dbReference>
<evidence type="ECO:0000259" key="5">
    <source>
        <dbReference type="PROSITE" id="PS50011"/>
    </source>
</evidence>
<keyword evidence="2" id="KW-0067">ATP-binding</keyword>
<dbReference type="SUPFAM" id="SSF56112">
    <property type="entry name" value="Protein kinase-like (PK-like)"/>
    <property type="match status" value="1"/>
</dbReference>
<reference evidence="6 7" key="1">
    <citation type="submission" date="2024-06" db="EMBL/GenBank/DDBJ databases">
        <title>A chromosome level genome sequence of Diviner's sage (Salvia divinorum).</title>
        <authorList>
            <person name="Ford S.A."/>
            <person name="Ro D.-K."/>
            <person name="Ness R.W."/>
            <person name="Phillips M.A."/>
        </authorList>
    </citation>
    <scope>NUCLEOTIDE SEQUENCE [LARGE SCALE GENOMIC DNA]</scope>
    <source>
        <strain evidence="6">SAF-2024a</strain>
        <tissue evidence="6">Leaf</tissue>
    </source>
</reference>
<feature type="transmembrane region" description="Helical" evidence="3">
    <location>
        <begin position="263"/>
        <end position="285"/>
    </location>
</feature>
<dbReference type="InterPro" id="IPR011009">
    <property type="entry name" value="Kinase-like_dom_sf"/>
</dbReference>
<dbReference type="Proteomes" id="UP001567538">
    <property type="component" value="Unassembled WGS sequence"/>
</dbReference>
<dbReference type="EMBL" id="JBEAFC010000009">
    <property type="protein sequence ID" value="KAL1541213.1"/>
    <property type="molecule type" value="Genomic_DNA"/>
</dbReference>
<protein>
    <submittedName>
        <fullName evidence="6">Inactive receptor-like protein kinase</fullName>
    </submittedName>
</protein>
<feature type="chain" id="PRO_5044838452" evidence="4">
    <location>
        <begin position="19"/>
        <end position="619"/>
    </location>
</feature>
<dbReference type="InterPro" id="IPR000719">
    <property type="entry name" value="Prot_kinase_dom"/>
</dbReference>
<comment type="caution">
    <text evidence="6">The sequence shown here is derived from an EMBL/GenBank/DDBJ whole genome shotgun (WGS) entry which is preliminary data.</text>
</comment>
<dbReference type="AlphaFoldDB" id="A0ABD1GAQ5"/>
<organism evidence="6 7">
    <name type="scientific">Salvia divinorum</name>
    <name type="common">Maria pastora</name>
    <name type="synonym">Diviner's sage</name>
    <dbReference type="NCBI Taxonomy" id="28513"/>
    <lineage>
        <taxon>Eukaryota</taxon>
        <taxon>Viridiplantae</taxon>
        <taxon>Streptophyta</taxon>
        <taxon>Embryophyta</taxon>
        <taxon>Tracheophyta</taxon>
        <taxon>Spermatophyta</taxon>
        <taxon>Magnoliopsida</taxon>
        <taxon>eudicotyledons</taxon>
        <taxon>Gunneridae</taxon>
        <taxon>Pentapetalae</taxon>
        <taxon>asterids</taxon>
        <taxon>lamiids</taxon>
        <taxon>Lamiales</taxon>
        <taxon>Lamiaceae</taxon>
        <taxon>Nepetoideae</taxon>
        <taxon>Mentheae</taxon>
        <taxon>Salviinae</taxon>
        <taxon>Salvia</taxon>
        <taxon>Salvia subgen. Calosphace</taxon>
    </lineage>
</organism>
<keyword evidence="4" id="KW-0732">Signal</keyword>
<dbReference type="GO" id="GO:0005524">
    <property type="term" value="F:ATP binding"/>
    <property type="evidence" value="ECO:0007669"/>
    <property type="project" value="UniProtKB-KW"/>
</dbReference>
<dbReference type="InterPro" id="IPR001245">
    <property type="entry name" value="Ser-Thr/Tyr_kinase_cat_dom"/>
</dbReference>
<sequence length="619" mass="68337">MSPWLFSLLLLYTPVILADPQCGTFHIPFPFYLNATSSSPQLHDAFRLSCVNSSSLFLTIASRSYRILRFFPDGLLLDFPNTTICRHYNDLRSFAFAADQYLAISSDNILDLYDCDDSSLCKPDCEKTSLMPSCDGLPAGYPSCCYPLSDRSSWRPGDSLTAFSQYGCRGFSSWVVIPGSRIGMRGVKLEWAVPRNSTHAACAANANVVNATSVANGFRCQCPDGFSGDGFPSGVGCLKSCFKDGKEVEGSECYPVKHGRKKAIILAGVLTSTVSVVSLTALFLMKRSIRSDKLISEQPHCQSNISHKARLFTYHELEEATSGFGDGQKIVDSTATSTLYHGVVVGGSRVAVQKVDCDTESDLIQIMLRLERLSAVSHRNIARVIGWSINTGSTPLVVYDYPQNGTLMDHLRRARYENVPFHWHKRLSVAAQTASTLAFLHNEISPPLYHHDLHSACIFLDMDFSVKLAGFDLHHDVSEGSERRRNDVYSIGLVLLEIITGDTVLDCSTAALHKGKIEEMVDPSLYYHEQPSSRRDQIQIVVDLATRCQLFGADAKLGMVDVARELLHIAKDCVDGGSRRGPALEETFSNSSLLQMISMSPDSIHVPSQSQTRPDHMYN</sequence>
<dbReference type="PROSITE" id="PS50011">
    <property type="entry name" value="PROTEIN_KINASE_DOM"/>
    <property type="match status" value="1"/>
</dbReference>
<proteinExistence type="predicted"/>
<feature type="signal peptide" evidence="4">
    <location>
        <begin position="1"/>
        <end position="18"/>
    </location>
</feature>
<keyword evidence="3" id="KW-0812">Transmembrane</keyword>
<keyword evidence="3" id="KW-0472">Membrane</keyword>
<keyword evidence="3" id="KW-1133">Transmembrane helix</keyword>
<name>A0ABD1GAQ5_SALDI</name>
<keyword evidence="1" id="KW-0547">Nucleotide-binding</keyword>
<gene>
    <name evidence="6" type="ORF">AAHA92_25465</name>
</gene>
<evidence type="ECO:0000256" key="2">
    <source>
        <dbReference type="ARBA" id="ARBA00022840"/>
    </source>
</evidence>
<evidence type="ECO:0000256" key="3">
    <source>
        <dbReference type="SAM" id="Phobius"/>
    </source>
</evidence>
<keyword evidence="7" id="KW-1185">Reference proteome</keyword>
<evidence type="ECO:0000313" key="7">
    <source>
        <dbReference type="Proteomes" id="UP001567538"/>
    </source>
</evidence>
<dbReference type="PANTHER" id="PTHR46008:SF20">
    <property type="entry name" value="PROTEIN KINASE DOMAIN-CONTAINING PROTEIN"/>
    <property type="match status" value="1"/>
</dbReference>
<evidence type="ECO:0000256" key="4">
    <source>
        <dbReference type="SAM" id="SignalP"/>
    </source>
</evidence>
<dbReference type="Gene3D" id="3.30.200.20">
    <property type="entry name" value="Phosphorylase Kinase, domain 1"/>
    <property type="match status" value="1"/>
</dbReference>
<dbReference type="Gene3D" id="1.10.510.10">
    <property type="entry name" value="Transferase(Phosphotransferase) domain 1"/>
    <property type="match status" value="2"/>
</dbReference>